<organism evidence="2 3">
    <name type="scientific">Cytobacillus firmus</name>
    <name type="common">Bacillus firmus</name>
    <dbReference type="NCBI Taxonomy" id="1399"/>
    <lineage>
        <taxon>Bacteria</taxon>
        <taxon>Bacillati</taxon>
        <taxon>Bacillota</taxon>
        <taxon>Bacilli</taxon>
        <taxon>Bacillales</taxon>
        <taxon>Bacillaceae</taxon>
        <taxon>Cytobacillus</taxon>
    </lineage>
</organism>
<dbReference type="AlphaFoldDB" id="A0A800MU91"/>
<comment type="caution">
    <text evidence="2">The sequence shown here is derived from an EMBL/GenBank/DDBJ whole genome shotgun (WGS) entry which is preliminary data.</text>
</comment>
<feature type="transmembrane region" description="Helical" evidence="1">
    <location>
        <begin position="7"/>
        <end position="27"/>
    </location>
</feature>
<proteinExistence type="predicted"/>
<dbReference type="Proteomes" id="UP000465778">
    <property type="component" value="Unassembled WGS sequence"/>
</dbReference>
<name>A0A800MU91_CYTFI</name>
<evidence type="ECO:0000313" key="2">
    <source>
        <dbReference type="EMBL" id="KAF0822501.1"/>
    </source>
</evidence>
<evidence type="ECO:0000256" key="1">
    <source>
        <dbReference type="SAM" id="Phobius"/>
    </source>
</evidence>
<feature type="transmembrane region" description="Helical" evidence="1">
    <location>
        <begin position="33"/>
        <end position="50"/>
    </location>
</feature>
<protein>
    <recommendedName>
        <fullName evidence="4">Holin</fullName>
    </recommendedName>
</protein>
<dbReference type="OrthoDB" id="1922895at2"/>
<reference evidence="2 3" key="1">
    <citation type="journal article" date="2020" name="G3 (Bethesda)">
        <title>Whole Genome Sequencing and Comparative Genomics of Two Nematicidal Bacillus Strains Reveals a Wide Range of Possible Virulence Factors.</title>
        <authorList>
            <person name="Susic N."/>
            <person name="Janezic S."/>
            <person name="Rupnik M."/>
            <person name="Geric Stare B."/>
        </authorList>
    </citation>
    <scope>NUCLEOTIDE SEQUENCE [LARGE SCALE GENOMIC DNA]</scope>
    <source>
        <strain evidence="2 3">I-1582</strain>
    </source>
</reference>
<evidence type="ECO:0000313" key="3">
    <source>
        <dbReference type="Proteomes" id="UP000465778"/>
    </source>
</evidence>
<keyword evidence="1" id="KW-1133">Transmembrane helix</keyword>
<dbReference type="EMBL" id="VDEM01000055">
    <property type="protein sequence ID" value="KAF0822501.1"/>
    <property type="molecule type" value="Genomic_DNA"/>
</dbReference>
<sequence length="65" mass="7403">MNKLKNHGLWVAIAALFYLVLEDLGYHIDPTRWETYVTLIVGILISLGVVSNPKEGKWFGDDKNE</sequence>
<keyword evidence="1" id="KW-0472">Membrane</keyword>
<accession>A0A800MU91</accession>
<keyword evidence="1" id="KW-0812">Transmembrane</keyword>
<dbReference type="RefSeq" id="WP_159345993.1">
    <property type="nucleotide sequence ID" value="NZ_JBALOT010000066.1"/>
</dbReference>
<gene>
    <name evidence="2" type="ORF">KIS1582_3718</name>
</gene>
<evidence type="ECO:0008006" key="4">
    <source>
        <dbReference type="Google" id="ProtNLM"/>
    </source>
</evidence>